<evidence type="ECO:0000313" key="4">
    <source>
        <dbReference type="Proteomes" id="UP001302349"/>
    </source>
</evidence>
<organism evidence="3 4">
    <name type="scientific">Imperialibacter roseus</name>
    <dbReference type="NCBI Taxonomy" id="1324217"/>
    <lineage>
        <taxon>Bacteria</taxon>
        <taxon>Pseudomonadati</taxon>
        <taxon>Bacteroidota</taxon>
        <taxon>Cytophagia</taxon>
        <taxon>Cytophagales</taxon>
        <taxon>Flammeovirgaceae</taxon>
        <taxon>Imperialibacter</taxon>
    </lineage>
</organism>
<keyword evidence="4" id="KW-1185">Reference proteome</keyword>
<dbReference type="PANTHER" id="PTHR10579">
    <property type="entry name" value="CALCIUM-ACTIVATED CHLORIDE CHANNEL REGULATOR"/>
    <property type="match status" value="1"/>
</dbReference>
<dbReference type="Pfam" id="PF00092">
    <property type="entry name" value="VWA"/>
    <property type="match status" value="1"/>
</dbReference>
<dbReference type="InterPro" id="IPR051266">
    <property type="entry name" value="CLCR"/>
</dbReference>
<keyword evidence="1" id="KW-0732">Signal</keyword>
<dbReference type="Pfam" id="PF13715">
    <property type="entry name" value="CarbopepD_reg_2"/>
    <property type="match status" value="1"/>
</dbReference>
<dbReference type="Gene3D" id="3.40.50.410">
    <property type="entry name" value="von Willebrand factor, type A domain"/>
    <property type="match status" value="1"/>
</dbReference>
<dbReference type="CDD" id="cd01465">
    <property type="entry name" value="vWA_subgroup"/>
    <property type="match status" value="1"/>
</dbReference>
<dbReference type="SUPFAM" id="SSF49464">
    <property type="entry name" value="Carboxypeptidase regulatory domain-like"/>
    <property type="match status" value="1"/>
</dbReference>
<dbReference type="SMART" id="SM00327">
    <property type="entry name" value="VWA"/>
    <property type="match status" value="1"/>
</dbReference>
<feature type="signal peptide" evidence="1">
    <location>
        <begin position="1"/>
        <end position="19"/>
    </location>
</feature>
<evidence type="ECO:0000256" key="1">
    <source>
        <dbReference type="SAM" id="SignalP"/>
    </source>
</evidence>
<evidence type="ECO:0000259" key="2">
    <source>
        <dbReference type="PROSITE" id="PS50234"/>
    </source>
</evidence>
<dbReference type="EMBL" id="CP136051">
    <property type="protein sequence ID" value="WOK07450.1"/>
    <property type="molecule type" value="Genomic_DNA"/>
</dbReference>
<name>A0ABZ0IU13_9BACT</name>
<dbReference type="InterPro" id="IPR008969">
    <property type="entry name" value="CarboxyPept-like_regulatory"/>
</dbReference>
<dbReference type="Gene3D" id="2.60.40.1120">
    <property type="entry name" value="Carboxypeptidase-like, regulatory domain"/>
    <property type="match status" value="1"/>
</dbReference>
<dbReference type="InterPro" id="IPR021908">
    <property type="entry name" value="YfbK_C"/>
</dbReference>
<dbReference type="Pfam" id="PF12450">
    <property type="entry name" value="vWF_A"/>
    <property type="match status" value="1"/>
</dbReference>
<dbReference type="RefSeq" id="WP_317490128.1">
    <property type="nucleotide sequence ID" value="NZ_CP136051.1"/>
</dbReference>
<feature type="domain" description="VWFA" evidence="2">
    <location>
        <begin position="247"/>
        <end position="432"/>
    </location>
</feature>
<dbReference type="InterPro" id="IPR022156">
    <property type="entry name" value="Uncharacterised_YfbK_N"/>
</dbReference>
<feature type="chain" id="PRO_5046566799" evidence="1">
    <location>
        <begin position="20"/>
        <end position="610"/>
    </location>
</feature>
<reference evidence="3 4" key="1">
    <citation type="journal article" date="2023" name="Microbiol. Resour. Announc.">
        <title>Complete Genome Sequence of Imperialibacter roseus strain P4T.</title>
        <authorList>
            <person name="Tizabi D.R."/>
            <person name="Bachvaroff T."/>
            <person name="Hill R.T."/>
        </authorList>
    </citation>
    <scope>NUCLEOTIDE SEQUENCE [LARGE SCALE GENOMIC DNA]</scope>
    <source>
        <strain evidence="3 4">P4T</strain>
    </source>
</reference>
<gene>
    <name evidence="3" type="ORF">RT717_02290</name>
</gene>
<dbReference type="PANTHER" id="PTHR10579:SF43">
    <property type="entry name" value="ZINC FINGER (C3HC4-TYPE RING FINGER) FAMILY PROTEIN"/>
    <property type="match status" value="1"/>
</dbReference>
<evidence type="ECO:0000313" key="3">
    <source>
        <dbReference type="EMBL" id="WOK07450.1"/>
    </source>
</evidence>
<dbReference type="InterPro" id="IPR036465">
    <property type="entry name" value="vWFA_dom_sf"/>
</dbReference>
<accession>A0ABZ0IU13</accession>
<dbReference type="Proteomes" id="UP001302349">
    <property type="component" value="Chromosome"/>
</dbReference>
<dbReference type="SUPFAM" id="SSF53300">
    <property type="entry name" value="vWA-like"/>
    <property type="match status" value="1"/>
</dbReference>
<protein>
    <submittedName>
        <fullName evidence="3">von Willebrand factor type A domain-containing protein</fullName>
    </submittedName>
</protein>
<dbReference type="Pfam" id="PF12034">
    <property type="entry name" value="YfbK_C"/>
    <property type="match status" value="1"/>
</dbReference>
<proteinExistence type="predicted"/>
<dbReference type="PROSITE" id="PS50234">
    <property type="entry name" value="VWFA"/>
    <property type="match status" value="1"/>
</dbReference>
<sequence length="610" mass="66800">MKKLLHLMLLSQFVSIAEATAFGQIVSGRITDQGDGSPIPGVNIVKKGSTLGTASDVNGHYQIELDPADKNIIVFSFLGYVTQEVDVGKRTVVDVTLSADVQQLQEVVVTGLASQLQGRVAGVSVVTRGRKKQQYQPVSQESYAKIEESGFQKVTKKPLSTFSVDVDGASYSNMRRYIESGSLPPKDAVRIEEMINYFDYDYAQPEGETPFSVNYELSSSPWNKKSLLLHIGLQGRKIEMDQLPPSNIVFLIDVSGSMSDPDKLPLLKSSLRLLVQHLRPVDRVAMVVYAGSSGLVLPSTDGDRKDVILAALDKLSAGGSTAGGEGLKLAYKVAARNFIEEGNNRIVLATDGDFNVGLQSNDEMEQLIEEERKRGISISVLGFGRGNIKDDKMEIIADKGNGNYSYIDNLLEAQKVLVSEFGGTFFTIAKDVKFQLEFNPVHVAEYRLIGYENRILDDEDFDNDKKDAGEIGAGHTVTALYEIVPAGKKGTASGLKYQNSQPSEVALISNDLVTLKLRYKKPDGFRSQLVEFVVKDEPVALEATSANFRFSASVAQFGMLLRDSDKKGSATWESTYELAINARGDDPKGYRAEMIRLVETASLLDTPLDN</sequence>
<dbReference type="InterPro" id="IPR002035">
    <property type="entry name" value="VWF_A"/>
</dbReference>